<evidence type="ECO:0008006" key="3">
    <source>
        <dbReference type="Google" id="ProtNLM"/>
    </source>
</evidence>
<name>A0A0D2ACG0_9PEZI</name>
<dbReference type="HOGENOM" id="CLU_1256911_0_0_1"/>
<gene>
    <name evidence="1" type="ORF">PV09_04499</name>
</gene>
<accession>A0A0D2ACG0</accession>
<evidence type="ECO:0000313" key="2">
    <source>
        <dbReference type="Proteomes" id="UP000053259"/>
    </source>
</evidence>
<organism evidence="1 2">
    <name type="scientific">Verruconis gallopava</name>
    <dbReference type="NCBI Taxonomy" id="253628"/>
    <lineage>
        <taxon>Eukaryota</taxon>
        <taxon>Fungi</taxon>
        <taxon>Dikarya</taxon>
        <taxon>Ascomycota</taxon>
        <taxon>Pezizomycotina</taxon>
        <taxon>Dothideomycetes</taxon>
        <taxon>Pleosporomycetidae</taxon>
        <taxon>Venturiales</taxon>
        <taxon>Sympoventuriaceae</taxon>
        <taxon>Verruconis</taxon>
    </lineage>
</organism>
<keyword evidence="2" id="KW-1185">Reference proteome</keyword>
<proteinExistence type="predicted"/>
<evidence type="ECO:0000313" key="1">
    <source>
        <dbReference type="EMBL" id="KIW04190.1"/>
    </source>
</evidence>
<dbReference type="EMBL" id="KN847541">
    <property type="protein sequence ID" value="KIW04190.1"/>
    <property type="molecule type" value="Genomic_DNA"/>
</dbReference>
<dbReference type="AlphaFoldDB" id="A0A0D2ACG0"/>
<dbReference type="RefSeq" id="XP_016214059.1">
    <property type="nucleotide sequence ID" value="XM_016357857.1"/>
</dbReference>
<dbReference type="GeneID" id="27312472"/>
<dbReference type="VEuPathDB" id="FungiDB:PV09_04499"/>
<protein>
    <recommendedName>
        <fullName evidence="3">F-box domain-containing protein</fullName>
    </recommendedName>
</protein>
<dbReference type="OrthoDB" id="3801489at2759"/>
<dbReference type="InParanoid" id="A0A0D2ACG0"/>
<dbReference type="Proteomes" id="UP000053259">
    <property type="component" value="Unassembled WGS sequence"/>
</dbReference>
<reference evidence="1 2" key="1">
    <citation type="submission" date="2015-01" db="EMBL/GenBank/DDBJ databases">
        <title>The Genome Sequence of Ochroconis gallopava CBS43764.</title>
        <authorList>
            <consortium name="The Broad Institute Genomics Platform"/>
            <person name="Cuomo C."/>
            <person name="de Hoog S."/>
            <person name="Gorbushina A."/>
            <person name="Stielow B."/>
            <person name="Teixiera M."/>
            <person name="Abouelleil A."/>
            <person name="Chapman S.B."/>
            <person name="Priest M."/>
            <person name="Young S.K."/>
            <person name="Wortman J."/>
            <person name="Nusbaum C."/>
            <person name="Birren B."/>
        </authorList>
    </citation>
    <scope>NUCLEOTIDE SEQUENCE [LARGE SCALE GENOMIC DNA]</scope>
    <source>
        <strain evidence="1 2">CBS 43764</strain>
    </source>
</reference>
<sequence>MAVNYPAAHLLSLPLELRETIYDYLAEDRPVLHLKDDSGSLHLSAAHTQPLNLLQAHPLLCEEALSHFHRTQRLTIHVDAFAFAKLGNQNAYRHALQSNRYVQRSRNIEIRYVMNAHVDFLVEAIKHVVATLILPTSNAKSVTITWAEVLNHVFQRTWRPWACKIPALEPLWDLLDHVDVQCGGVVNAPPATAELQNNGFTRSFNTILKYKSLSGDKAQV</sequence>